<dbReference type="OrthoDB" id="10039566at2759"/>
<dbReference type="Proteomes" id="UP000838763">
    <property type="component" value="Unassembled WGS sequence"/>
</dbReference>
<keyword evidence="1" id="KW-0812">Transmembrane</keyword>
<feature type="transmembrane region" description="Helical" evidence="1">
    <location>
        <begin position="29"/>
        <end position="52"/>
    </location>
</feature>
<evidence type="ECO:0000313" key="2">
    <source>
        <dbReference type="EMBL" id="CAI4216389.1"/>
    </source>
</evidence>
<dbReference type="AlphaFoldDB" id="A0A9P1H6W6"/>
<comment type="caution">
    <text evidence="2">The sequence shown here is derived from an EMBL/GenBank/DDBJ whole genome shotgun (WGS) entry which is preliminary data.</text>
</comment>
<sequence>MASDKDVVTQNENAPVKKRGCAGHCKRFWWVYLIVSVVVIVLVVVLIIFVGVPKIAQKKLDQAELTIDSIIISDTRPTKYNMAVNSTIRTDGKTHATISAFTGVMYLEDLEPHTPFASVEFPETTSDALQVVNVSQIVEIPNMEAFTTFNTWLLANETLRMTIEGDTHVKVKGIAKKYGVTFKKTVELKGLNGFHGLKVTDANINIAAKTNNFNGTVDIPNASILTIEIGNATFANKLDGEQIGTVYMNNLVLNPGINDVFISADVEQAPVLDAMTSGPHCNDGIIPFEMVGLDVTRDGEELEYFAGALRALTQAVDIPLTEAFARNGLKLDVSTPVEVTLKRRSKPLVTIR</sequence>
<keyword evidence="1" id="KW-1133">Transmembrane helix</keyword>
<dbReference type="GO" id="GO:0000329">
    <property type="term" value="C:fungal-type vacuole membrane"/>
    <property type="evidence" value="ECO:0007669"/>
    <property type="project" value="InterPro"/>
</dbReference>
<dbReference type="Pfam" id="PF12505">
    <property type="entry name" value="DUF3712"/>
    <property type="match status" value="1"/>
</dbReference>
<dbReference type="InterPro" id="IPR022185">
    <property type="entry name" value="DUF3712"/>
</dbReference>
<organism evidence="2 3">
    <name type="scientific">Parascedosporium putredinis</name>
    <dbReference type="NCBI Taxonomy" id="1442378"/>
    <lineage>
        <taxon>Eukaryota</taxon>
        <taxon>Fungi</taxon>
        <taxon>Dikarya</taxon>
        <taxon>Ascomycota</taxon>
        <taxon>Pezizomycotina</taxon>
        <taxon>Sordariomycetes</taxon>
        <taxon>Hypocreomycetidae</taxon>
        <taxon>Microascales</taxon>
        <taxon>Microascaceae</taxon>
        <taxon>Parascedosporium</taxon>
    </lineage>
</organism>
<evidence type="ECO:0000256" key="1">
    <source>
        <dbReference type="SAM" id="Phobius"/>
    </source>
</evidence>
<accession>A0A9P1H6W6</accession>
<keyword evidence="3" id="KW-1185">Reference proteome</keyword>
<proteinExistence type="predicted"/>
<keyword evidence="1" id="KW-0472">Membrane</keyword>
<dbReference type="InterPro" id="IPR046368">
    <property type="entry name" value="Tag1"/>
</dbReference>
<name>A0A9P1H6W6_9PEZI</name>
<dbReference type="PANTHER" id="PTHR35895">
    <property type="entry name" value="CHROMOSOME 16, WHOLE GENOME SHOTGUN SEQUENCE"/>
    <property type="match status" value="1"/>
</dbReference>
<evidence type="ECO:0000313" key="3">
    <source>
        <dbReference type="Proteomes" id="UP000838763"/>
    </source>
</evidence>
<dbReference type="PANTHER" id="PTHR35895:SF1">
    <property type="entry name" value="LIPID-BINDING SERUM GLYCOPROTEIN C-TERMINAL DOMAIN-CONTAINING PROTEIN"/>
    <property type="match status" value="1"/>
</dbReference>
<dbReference type="EMBL" id="CALLCH030000015">
    <property type="protein sequence ID" value="CAI4216389.1"/>
    <property type="molecule type" value="Genomic_DNA"/>
</dbReference>
<gene>
    <name evidence="2" type="ORF">PPNO1_LOCUS6044</name>
</gene>
<protein>
    <submittedName>
        <fullName evidence="2">Uncharacterized protein</fullName>
    </submittedName>
</protein>
<reference evidence="2" key="1">
    <citation type="submission" date="2022-11" db="EMBL/GenBank/DDBJ databases">
        <authorList>
            <person name="Scott C."/>
            <person name="Bruce N."/>
        </authorList>
    </citation>
    <scope>NUCLEOTIDE SEQUENCE</scope>
</reference>